<proteinExistence type="predicted"/>
<gene>
    <name evidence="1" type="ORF">DPMN_184340</name>
</gene>
<sequence length="147" mass="16842">MIPRINYAKRLNSESDPVYVIFSNRHELRRVDTATSSAVSLISGLRNTIALDFYYNRDGYAVLFWTDVMEDKIYRGTMMGNGNYGLSYLTDGNYGLSYLTDDNYGLSYLTDGNYGLSYLTDDNYGLSYLTNGDYGLSYLTDGNYWLW</sequence>
<accession>A0A9D4DK60</accession>
<keyword evidence="2" id="KW-1185">Reference proteome</keyword>
<organism evidence="1 2">
    <name type="scientific">Dreissena polymorpha</name>
    <name type="common">Zebra mussel</name>
    <name type="synonym">Mytilus polymorpha</name>
    <dbReference type="NCBI Taxonomy" id="45954"/>
    <lineage>
        <taxon>Eukaryota</taxon>
        <taxon>Metazoa</taxon>
        <taxon>Spiralia</taxon>
        <taxon>Lophotrochozoa</taxon>
        <taxon>Mollusca</taxon>
        <taxon>Bivalvia</taxon>
        <taxon>Autobranchia</taxon>
        <taxon>Heteroconchia</taxon>
        <taxon>Euheterodonta</taxon>
        <taxon>Imparidentia</taxon>
        <taxon>Neoheterodontei</taxon>
        <taxon>Myida</taxon>
        <taxon>Dreissenoidea</taxon>
        <taxon>Dreissenidae</taxon>
        <taxon>Dreissena</taxon>
    </lineage>
</organism>
<dbReference type="Gene3D" id="2.120.10.30">
    <property type="entry name" value="TolB, C-terminal domain"/>
    <property type="match status" value="1"/>
</dbReference>
<dbReference type="EMBL" id="JAIWYP010000010">
    <property type="protein sequence ID" value="KAH3749825.1"/>
    <property type="molecule type" value="Genomic_DNA"/>
</dbReference>
<dbReference type="InterPro" id="IPR011042">
    <property type="entry name" value="6-blade_b-propeller_TolB-like"/>
</dbReference>
<evidence type="ECO:0000313" key="2">
    <source>
        <dbReference type="Proteomes" id="UP000828390"/>
    </source>
</evidence>
<evidence type="ECO:0000313" key="1">
    <source>
        <dbReference type="EMBL" id="KAH3749825.1"/>
    </source>
</evidence>
<name>A0A9D4DK60_DREPO</name>
<comment type="caution">
    <text evidence="1">The sequence shown here is derived from an EMBL/GenBank/DDBJ whole genome shotgun (WGS) entry which is preliminary data.</text>
</comment>
<dbReference type="Proteomes" id="UP000828390">
    <property type="component" value="Unassembled WGS sequence"/>
</dbReference>
<reference evidence="1" key="1">
    <citation type="journal article" date="2019" name="bioRxiv">
        <title>The Genome of the Zebra Mussel, Dreissena polymorpha: A Resource for Invasive Species Research.</title>
        <authorList>
            <person name="McCartney M.A."/>
            <person name="Auch B."/>
            <person name="Kono T."/>
            <person name="Mallez S."/>
            <person name="Zhang Y."/>
            <person name="Obille A."/>
            <person name="Becker A."/>
            <person name="Abrahante J.E."/>
            <person name="Garbe J."/>
            <person name="Badalamenti J.P."/>
            <person name="Herman A."/>
            <person name="Mangelson H."/>
            <person name="Liachko I."/>
            <person name="Sullivan S."/>
            <person name="Sone E.D."/>
            <person name="Koren S."/>
            <person name="Silverstein K.A.T."/>
            <person name="Beckman K.B."/>
            <person name="Gohl D.M."/>
        </authorList>
    </citation>
    <scope>NUCLEOTIDE SEQUENCE</scope>
    <source>
        <strain evidence="1">Duluth1</strain>
        <tissue evidence="1">Whole animal</tissue>
    </source>
</reference>
<reference evidence="1" key="2">
    <citation type="submission" date="2020-11" db="EMBL/GenBank/DDBJ databases">
        <authorList>
            <person name="McCartney M.A."/>
            <person name="Auch B."/>
            <person name="Kono T."/>
            <person name="Mallez S."/>
            <person name="Becker A."/>
            <person name="Gohl D.M."/>
            <person name="Silverstein K.A.T."/>
            <person name="Koren S."/>
            <person name="Bechman K.B."/>
            <person name="Herman A."/>
            <person name="Abrahante J.E."/>
            <person name="Garbe J."/>
        </authorList>
    </citation>
    <scope>NUCLEOTIDE SEQUENCE</scope>
    <source>
        <strain evidence="1">Duluth1</strain>
        <tissue evidence="1">Whole animal</tissue>
    </source>
</reference>
<protein>
    <submittedName>
        <fullName evidence="1">Uncharacterized protein</fullName>
    </submittedName>
</protein>
<dbReference type="AlphaFoldDB" id="A0A9D4DK60"/>